<feature type="transmembrane region" description="Helical" evidence="7">
    <location>
        <begin position="371"/>
        <end position="394"/>
    </location>
</feature>
<dbReference type="PANTHER" id="PTHR30012">
    <property type="entry name" value="GENERAL SECRETION PATHWAY PROTEIN"/>
    <property type="match status" value="1"/>
</dbReference>
<dbReference type="GO" id="GO:0005886">
    <property type="term" value="C:plasma membrane"/>
    <property type="evidence" value="ECO:0007669"/>
    <property type="project" value="UniProtKB-SubCell"/>
</dbReference>
<evidence type="ECO:0000313" key="9">
    <source>
        <dbReference type="EMBL" id="OFC37961.1"/>
    </source>
</evidence>
<evidence type="ECO:0000256" key="1">
    <source>
        <dbReference type="ARBA" id="ARBA00004651"/>
    </source>
</evidence>
<dbReference type="InterPro" id="IPR018076">
    <property type="entry name" value="T2SS_GspF_dom"/>
</dbReference>
<dbReference type="EMBL" id="LZYE01000061">
    <property type="protein sequence ID" value="OFC37961.1"/>
    <property type="molecule type" value="Genomic_DNA"/>
</dbReference>
<evidence type="ECO:0000256" key="6">
    <source>
        <dbReference type="ARBA" id="ARBA00023136"/>
    </source>
</evidence>
<comment type="similarity">
    <text evidence="2">Belongs to the GSP F family.</text>
</comment>
<dbReference type="RefSeq" id="WP_070113992.1">
    <property type="nucleotide sequence ID" value="NZ_LZYE01000061.1"/>
</dbReference>
<feature type="transmembrane region" description="Helical" evidence="7">
    <location>
        <begin position="220"/>
        <end position="240"/>
    </location>
</feature>
<dbReference type="PANTHER" id="PTHR30012:SF0">
    <property type="entry name" value="TYPE II SECRETION SYSTEM PROTEIN F-RELATED"/>
    <property type="match status" value="1"/>
</dbReference>
<accession>A0A1E7YPS2</accession>
<evidence type="ECO:0000256" key="4">
    <source>
        <dbReference type="ARBA" id="ARBA00022692"/>
    </source>
</evidence>
<dbReference type="Gene3D" id="1.20.81.30">
    <property type="entry name" value="Type II secretion system (T2SS), domain F"/>
    <property type="match status" value="1"/>
</dbReference>
<comment type="caution">
    <text evidence="9">The sequence shown here is derived from an EMBL/GenBank/DDBJ whole genome shotgun (WGS) entry which is preliminary data.</text>
</comment>
<evidence type="ECO:0000256" key="3">
    <source>
        <dbReference type="ARBA" id="ARBA00022475"/>
    </source>
</evidence>
<organism evidence="9 10">
    <name type="scientific">Acidithiobacillus caldus</name>
    <dbReference type="NCBI Taxonomy" id="33059"/>
    <lineage>
        <taxon>Bacteria</taxon>
        <taxon>Pseudomonadati</taxon>
        <taxon>Pseudomonadota</taxon>
        <taxon>Acidithiobacillia</taxon>
        <taxon>Acidithiobacillales</taxon>
        <taxon>Acidithiobacillaceae</taxon>
        <taxon>Acidithiobacillus</taxon>
    </lineage>
</organism>
<reference evidence="9 10" key="1">
    <citation type="submission" date="2016-06" db="EMBL/GenBank/DDBJ databases">
        <title>Gene turnover analysis identifies the evolutionary adaptation of the extremophile Acidithiobacillus caldus.</title>
        <authorList>
            <person name="Zhang X."/>
        </authorList>
    </citation>
    <scope>NUCLEOTIDE SEQUENCE [LARGE SCALE GENOMIC DNA]</scope>
    <source>
        <strain evidence="9 10">DX</strain>
    </source>
</reference>
<comment type="subcellular location">
    <subcellularLocation>
        <location evidence="1">Cell membrane</location>
        <topology evidence="1">Multi-pass membrane protein</topology>
    </subcellularLocation>
</comment>
<dbReference type="Pfam" id="PF00482">
    <property type="entry name" value="T2SSF"/>
    <property type="match status" value="1"/>
</dbReference>
<evidence type="ECO:0000259" key="8">
    <source>
        <dbReference type="Pfam" id="PF00482"/>
    </source>
</evidence>
<feature type="domain" description="Type II secretion system protein GspF" evidence="8">
    <location>
        <begin position="74"/>
        <end position="188"/>
    </location>
</feature>
<dbReference type="InterPro" id="IPR042094">
    <property type="entry name" value="T2SS_GspF_sf"/>
</dbReference>
<keyword evidence="3" id="KW-1003">Cell membrane</keyword>
<protein>
    <recommendedName>
        <fullName evidence="8">Type II secretion system protein GspF domain-containing protein</fullName>
    </recommendedName>
</protein>
<keyword evidence="4 7" id="KW-0812">Transmembrane</keyword>
<name>A0A1E7YPS2_9PROT</name>
<evidence type="ECO:0000313" key="10">
    <source>
        <dbReference type="Proteomes" id="UP000175616"/>
    </source>
</evidence>
<proteinExistence type="inferred from homology"/>
<feature type="transmembrane region" description="Helical" evidence="7">
    <location>
        <begin position="169"/>
        <end position="190"/>
    </location>
</feature>
<dbReference type="AlphaFoldDB" id="A0A1E7YPS2"/>
<sequence length="400" mass="44172">MEKVYQYLARTGGGQSTEGMIVASDEDAAFSILRQRGLQPLAVDFSFVDTANLFLAPKFSPDALAAYYTGLGLRLKNGMDAIEAVDDMRDQPSHFRVKLCASEFLNFMRSGLKLGQAMEKAGFPERDCYIIQALEQGAKVAKGYENMARDYARTSSIQKNIKGMLLEPAFMGIVGILAVWATMVFAVPIFQKVFREIASAGVHVPAYAQGFYHFSDLFDAHVVMDSILYYGFFVAVVVFLRSRVFKKLLDQLSTLRKFSEMVDNAALWGGFQLLIDTSMSPQVIPDMLAKSAHRADTRAAFEAMGILIKRGEKYPQAIRLAGFPSYIGKDAASAMEAPGIQAQTESLNMMNNILAMRVEEMAGKVVTLSHILTTVGAGVMVLLIMMFTFMPVMITELHMA</sequence>
<dbReference type="Proteomes" id="UP000175616">
    <property type="component" value="Unassembled WGS sequence"/>
</dbReference>
<keyword evidence="5 7" id="KW-1133">Transmembrane helix</keyword>
<keyword evidence="6 7" id="KW-0472">Membrane</keyword>
<evidence type="ECO:0000256" key="7">
    <source>
        <dbReference type="SAM" id="Phobius"/>
    </source>
</evidence>
<gene>
    <name evidence="9" type="ORF">BAE27_03180</name>
</gene>
<dbReference type="InterPro" id="IPR003004">
    <property type="entry name" value="GspF/PilC"/>
</dbReference>
<evidence type="ECO:0000256" key="2">
    <source>
        <dbReference type="ARBA" id="ARBA00005745"/>
    </source>
</evidence>
<evidence type="ECO:0000256" key="5">
    <source>
        <dbReference type="ARBA" id="ARBA00022989"/>
    </source>
</evidence>